<dbReference type="CDD" id="cd03450">
    <property type="entry name" value="NodN"/>
    <property type="match status" value="1"/>
</dbReference>
<reference evidence="3 4" key="1">
    <citation type="submission" date="2019-03" db="EMBL/GenBank/DDBJ databases">
        <title>Genomics of glacier-inhabiting Cryobacterium strains.</title>
        <authorList>
            <person name="Liu Q."/>
            <person name="Xin Y.-H."/>
        </authorList>
    </citation>
    <scope>NUCLEOTIDE SEQUENCE [LARGE SCALE GENOMIC DNA]</scope>
    <source>
        <strain evidence="4">TMT1-22</strain>
    </source>
</reference>
<proteinExistence type="inferred from homology"/>
<dbReference type="AlphaFoldDB" id="A0AAQ2C528"/>
<evidence type="ECO:0000256" key="1">
    <source>
        <dbReference type="ARBA" id="ARBA00005254"/>
    </source>
</evidence>
<gene>
    <name evidence="3" type="ORF">E3O49_11510</name>
</gene>
<accession>A0AAQ2C528</accession>
<dbReference type="InterPro" id="IPR002539">
    <property type="entry name" value="MaoC-like_dom"/>
</dbReference>
<comment type="caution">
    <text evidence="3">The sequence shown here is derived from an EMBL/GenBank/DDBJ whole genome shotgun (WGS) entry which is preliminary data.</text>
</comment>
<evidence type="ECO:0000259" key="2">
    <source>
        <dbReference type="Pfam" id="PF01575"/>
    </source>
</evidence>
<dbReference type="Proteomes" id="UP000297403">
    <property type="component" value="Unassembled WGS sequence"/>
</dbReference>
<dbReference type="Pfam" id="PF01575">
    <property type="entry name" value="MaoC_dehydratas"/>
    <property type="match status" value="1"/>
</dbReference>
<evidence type="ECO:0000313" key="3">
    <source>
        <dbReference type="EMBL" id="TFC44692.1"/>
    </source>
</evidence>
<dbReference type="InterPro" id="IPR029069">
    <property type="entry name" value="HotDog_dom_sf"/>
</dbReference>
<dbReference type="Gene3D" id="3.10.129.10">
    <property type="entry name" value="Hotdog Thioesterase"/>
    <property type="match status" value="1"/>
</dbReference>
<dbReference type="SUPFAM" id="SSF54637">
    <property type="entry name" value="Thioesterase/thiol ester dehydrase-isomerase"/>
    <property type="match status" value="1"/>
</dbReference>
<protein>
    <submittedName>
        <fullName evidence="3">MaoC family dehydratase</fullName>
    </submittedName>
</protein>
<sequence>MADSAPLRVFSSTHDLIGSVGEELGPSPWMTVEQPAVDAFADVTQDWQALHCDPAFAGGSRYGVTIAHGYFTVSLLSMFARQLYRVDGVSDIINYGIDRLRFPAPVPVGSRIRARATLTSVSAKSGLVLAGVNYVVEIEGSPRPGLVADTLVALVPETAAEVPEVPEVPEVAGV</sequence>
<dbReference type="RefSeq" id="WP_134434303.1">
    <property type="nucleotide sequence ID" value="NZ_SOFY01000062.1"/>
</dbReference>
<dbReference type="PANTHER" id="PTHR42993">
    <property type="entry name" value="MAOC-LIKE DEHYDRATASE DOMAIN-CONTAINING PROTEIN"/>
    <property type="match status" value="1"/>
</dbReference>
<keyword evidence="4" id="KW-1185">Reference proteome</keyword>
<evidence type="ECO:0000313" key="4">
    <source>
        <dbReference type="Proteomes" id="UP000297403"/>
    </source>
</evidence>
<organism evidence="3 4">
    <name type="scientific">Cryobacterium shii</name>
    <dbReference type="NCBI Taxonomy" id="1259235"/>
    <lineage>
        <taxon>Bacteria</taxon>
        <taxon>Bacillati</taxon>
        <taxon>Actinomycetota</taxon>
        <taxon>Actinomycetes</taxon>
        <taxon>Micrococcales</taxon>
        <taxon>Microbacteriaceae</taxon>
        <taxon>Cryobacterium</taxon>
    </lineage>
</organism>
<feature type="domain" description="MaoC-like" evidence="2">
    <location>
        <begin position="20"/>
        <end position="124"/>
    </location>
</feature>
<comment type="similarity">
    <text evidence="1">Belongs to the enoyl-CoA hydratase/isomerase family.</text>
</comment>
<dbReference type="PANTHER" id="PTHR42993:SF1">
    <property type="entry name" value="MAOC-LIKE DEHYDRATASE DOMAIN-CONTAINING PROTEIN"/>
    <property type="match status" value="1"/>
</dbReference>
<dbReference type="EMBL" id="SOFY01000062">
    <property type="protein sequence ID" value="TFC44692.1"/>
    <property type="molecule type" value="Genomic_DNA"/>
</dbReference>
<dbReference type="InterPro" id="IPR039375">
    <property type="entry name" value="NodN-like"/>
</dbReference>
<name>A0AAQ2C528_9MICO</name>